<dbReference type="Pfam" id="PF01387">
    <property type="entry name" value="Synuclein"/>
    <property type="match status" value="1"/>
</dbReference>
<dbReference type="GO" id="GO:0005737">
    <property type="term" value="C:cytoplasm"/>
    <property type="evidence" value="ECO:0007669"/>
    <property type="project" value="TreeGrafter"/>
</dbReference>
<keyword evidence="5" id="KW-1185">Reference proteome</keyword>
<reference evidence="4" key="1">
    <citation type="submission" date="2025-08" db="UniProtKB">
        <authorList>
            <consortium name="Ensembl"/>
        </authorList>
    </citation>
    <scope>IDENTIFICATION</scope>
</reference>
<dbReference type="GO" id="GO:0048488">
    <property type="term" value="P:synaptic vesicle endocytosis"/>
    <property type="evidence" value="ECO:0007669"/>
    <property type="project" value="TreeGrafter"/>
</dbReference>
<sequence length="128" mass="13364">MIDIHGLLIVYFIRFHPSLFSHLLSGTKTKDGVTTAIRQSKVPDAVLYSFSTVAGKTVEGVSQVGGAVVTGVTNIAQKTVEGAGNIIATTGLSKKDPAKPSNDNATAPDAAESPVDTDTTDATEVRRH</sequence>
<organism evidence="4 5">
    <name type="scientific">Hippocampus comes</name>
    <name type="common">Tiger tail seahorse</name>
    <dbReference type="NCBI Taxonomy" id="109280"/>
    <lineage>
        <taxon>Eukaryota</taxon>
        <taxon>Metazoa</taxon>
        <taxon>Chordata</taxon>
        <taxon>Craniata</taxon>
        <taxon>Vertebrata</taxon>
        <taxon>Euteleostomi</taxon>
        <taxon>Actinopterygii</taxon>
        <taxon>Neopterygii</taxon>
        <taxon>Teleostei</taxon>
        <taxon>Neoteleostei</taxon>
        <taxon>Acanthomorphata</taxon>
        <taxon>Syngnathiaria</taxon>
        <taxon>Syngnathiformes</taxon>
        <taxon>Syngnathoidei</taxon>
        <taxon>Syngnathidae</taxon>
        <taxon>Hippocampus</taxon>
    </lineage>
</organism>
<evidence type="ECO:0000313" key="5">
    <source>
        <dbReference type="Proteomes" id="UP000264820"/>
    </source>
</evidence>
<dbReference type="GO" id="GO:0043679">
    <property type="term" value="C:axon terminus"/>
    <property type="evidence" value="ECO:0007669"/>
    <property type="project" value="TreeGrafter"/>
</dbReference>
<dbReference type="Gene3D" id="1.10.287.700">
    <property type="entry name" value="Helix hairpin bin"/>
    <property type="match status" value="1"/>
</dbReference>
<dbReference type="PANTHER" id="PTHR13820:SF5">
    <property type="entry name" value="ALPHA-SYNUCLEIN"/>
    <property type="match status" value="1"/>
</dbReference>
<dbReference type="Proteomes" id="UP000264820">
    <property type="component" value="Unplaced"/>
</dbReference>
<dbReference type="Ensembl" id="ENSHCOT00000015711.1">
    <property type="protein sequence ID" value="ENSHCOP00000023465.1"/>
    <property type="gene ID" value="ENSHCOG00000012006.1"/>
</dbReference>
<name>A0A3Q2YWR1_HIPCM</name>
<dbReference type="GeneTree" id="ENSGT00940000181609"/>
<dbReference type="GO" id="GO:0007268">
    <property type="term" value="P:chemical synaptic transmission"/>
    <property type="evidence" value="ECO:0007669"/>
    <property type="project" value="TreeGrafter"/>
</dbReference>
<dbReference type="PANTHER" id="PTHR13820">
    <property type="entry name" value="SYNUCLEIN"/>
    <property type="match status" value="1"/>
</dbReference>
<accession>A0A3Q2YWR1</accession>
<dbReference type="GO" id="GO:0043025">
    <property type="term" value="C:neuronal cell body"/>
    <property type="evidence" value="ECO:0007669"/>
    <property type="project" value="TreeGrafter"/>
</dbReference>
<dbReference type="GO" id="GO:1903136">
    <property type="term" value="F:cuprous ion binding"/>
    <property type="evidence" value="ECO:0007669"/>
    <property type="project" value="TreeGrafter"/>
</dbReference>
<dbReference type="InterPro" id="IPR001058">
    <property type="entry name" value="Synuclein"/>
</dbReference>
<evidence type="ECO:0000313" key="4">
    <source>
        <dbReference type="Ensembl" id="ENSHCOP00000023465.1"/>
    </source>
</evidence>
<reference evidence="4" key="2">
    <citation type="submission" date="2025-09" db="UniProtKB">
        <authorList>
            <consortium name="Ensembl"/>
        </authorList>
    </citation>
    <scope>IDENTIFICATION</scope>
</reference>
<comment type="similarity">
    <text evidence="1 2">Belongs to the synuclein family.</text>
</comment>
<proteinExistence type="inferred from homology"/>
<dbReference type="SUPFAM" id="SSF118375">
    <property type="entry name" value="Synuclein"/>
    <property type="match status" value="1"/>
</dbReference>
<feature type="region of interest" description="Disordered" evidence="3">
    <location>
        <begin position="89"/>
        <end position="128"/>
    </location>
</feature>
<dbReference type="AlphaFoldDB" id="A0A3Q2YWR1"/>
<dbReference type="GO" id="GO:0050808">
    <property type="term" value="P:synapse organization"/>
    <property type="evidence" value="ECO:0007669"/>
    <property type="project" value="TreeGrafter"/>
</dbReference>
<protein>
    <submittedName>
        <fullName evidence="4">Alpha-synuclein-like</fullName>
    </submittedName>
</protein>
<evidence type="ECO:0000256" key="1">
    <source>
        <dbReference type="ARBA" id="ARBA00009147"/>
    </source>
</evidence>
<dbReference type="STRING" id="109280.ENSHCOP00000023465"/>
<dbReference type="PRINTS" id="PR01211">
    <property type="entry name" value="SYNUCLEIN"/>
</dbReference>
<evidence type="ECO:0000256" key="3">
    <source>
        <dbReference type="SAM" id="MobiDB-lite"/>
    </source>
</evidence>
<evidence type="ECO:0000256" key="2">
    <source>
        <dbReference type="RuleBase" id="RU361225"/>
    </source>
</evidence>